<dbReference type="EMBL" id="BGPR01082582">
    <property type="protein sequence ID" value="GBL87763.1"/>
    <property type="molecule type" value="Genomic_DNA"/>
</dbReference>
<organism evidence="2 5">
    <name type="scientific">Araneus ventricosus</name>
    <name type="common">Orbweaver spider</name>
    <name type="synonym">Epeira ventricosa</name>
    <dbReference type="NCBI Taxonomy" id="182803"/>
    <lineage>
        <taxon>Eukaryota</taxon>
        <taxon>Metazoa</taxon>
        <taxon>Ecdysozoa</taxon>
        <taxon>Arthropoda</taxon>
        <taxon>Chelicerata</taxon>
        <taxon>Arachnida</taxon>
        <taxon>Araneae</taxon>
        <taxon>Araneomorphae</taxon>
        <taxon>Entelegynae</taxon>
        <taxon>Araneoidea</taxon>
        <taxon>Araneidae</taxon>
        <taxon>Araneus</taxon>
    </lineage>
</organism>
<keyword evidence="5" id="KW-1185">Reference proteome</keyword>
<gene>
    <name evidence="1" type="ORF">AVEN_190926_1</name>
    <name evidence="4" type="ORF">AVEN_212268_1</name>
    <name evidence="2" type="ORF">AVEN_265656_1</name>
    <name evidence="3" type="ORF">AVEN_91033_1</name>
</gene>
<sequence>MIYRATGPYTAELQWNRVSHLQPSDPSNQMTSPRLSHILRRTTGTVDHFSVFLSATQWSDADLSDNLFSKTLAVEISIAILASRFETTRVLFWDGPRNFELRSDVQKTIFSPWASICGEFTCVQTIKSLYPCKKRRMQKCISIDKQIT</sequence>
<name>A0A4Y2B6U9_ARAVE</name>
<reference evidence="2 5" key="1">
    <citation type="journal article" date="2019" name="Sci. Rep.">
        <title>Orb-weaving spider Araneus ventricosus genome elucidates the spidroin gene catalogue.</title>
        <authorList>
            <person name="Kono N."/>
            <person name="Nakamura H."/>
            <person name="Ohtoshi R."/>
            <person name="Moran D.A.P."/>
            <person name="Shinohara A."/>
            <person name="Yoshida Y."/>
            <person name="Fujiwara M."/>
            <person name="Mori M."/>
            <person name="Tomita M."/>
            <person name="Arakawa K."/>
        </authorList>
    </citation>
    <scope>NUCLEOTIDE SEQUENCE [LARGE SCALE GENOMIC DNA]</scope>
</reference>
<evidence type="ECO:0000313" key="4">
    <source>
        <dbReference type="EMBL" id="GBL87805.1"/>
    </source>
</evidence>
<dbReference type="EMBL" id="BGPR01082579">
    <property type="protein sequence ID" value="GBL87740.1"/>
    <property type="molecule type" value="Genomic_DNA"/>
</dbReference>
<dbReference type="AlphaFoldDB" id="A0A4Y2B6U9"/>
<protein>
    <submittedName>
        <fullName evidence="2">Uncharacterized protein</fullName>
    </submittedName>
</protein>
<proteinExistence type="predicted"/>
<dbReference type="Proteomes" id="UP000499080">
    <property type="component" value="Unassembled WGS sequence"/>
</dbReference>
<comment type="caution">
    <text evidence="2">The sequence shown here is derived from an EMBL/GenBank/DDBJ whole genome shotgun (WGS) entry which is preliminary data.</text>
</comment>
<evidence type="ECO:0000313" key="1">
    <source>
        <dbReference type="EMBL" id="GBL87740.1"/>
    </source>
</evidence>
<dbReference type="EMBL" id="BGPR01082584">
    <property type="protein sequence ID" value="GBL87774.1"/>
    <property type="molecule type" value="Genomic_DNA"/>
</dbReference>
<evidence type="ECO:0000313" key="3">
    <source>
        <dbReference type="EMBL" id="GBL87774.1"/>
    </source>
</evidence>
<dbReference type="EMBL" id="BGPR01082591">
    <property type="protein sequence ID" value="GBL87805.1"/>
    <property type="molecule type" value="Genomic_DNA"/>
</dbReference>
<evidence type="ECO:0000313" key="5">
    <source>
        <dbReference type="Proteomes" id="UP000499080"/>
    </source>
</evidence>
<accession>A0A4Y2B6U9</accession>
<evidence type="ECO:0000313" key="2">
    <source>
        <dbReference type="EMBL" id="GBL87763.1"/>
    </source>
</evidence>